<proteinExistence type="predicted"/>
<evidence type="ECO:0000313" key="2">
    <source>
        <dbReference type="Proteomes" id="UP001501844"/>
    </source>
</evidence>
<accession>A0ABP8FGS6</accession>
<reference evidence="2" key="1">
    <citation type="journal article" date="2019" name="Int. J. Syst. Evol. Microbiol.">
        <title>The Global Catalogue of Microorganisms (GCM) 10K type strain sequencing project: providing services to taxonomists for standard genome sequencing and annotation.</title>
        <authorList>
            <consortium name="The Broad Institute Genomics Platform"/>
            <consortium name="The Broad Institute Genome Sequencing Center for Infectious Disease"/>
            <person name="Wu L."/>
            <person name="Ma J."/>
        </authorList>
    </citation>
    <scope>NUCLEOTIDE SEQUENCE [LARGE SCALE GENOMIC DNA]</scope>
    <source>
        <strain evidence="2">JCM 17917</strain>
    </source>
</reference>
<gene>
    <name evidence="1" type="ORF">GCM10023183_15510</name>
</gene>
<dbReference type="Proteomes" id="UP001501844">
    <property type="component" value="Unassembled WGS sequence"/>
</dbReference>
<name>A0ABP8FGS6_9BACT</name>
<comment type="caution">
    <text evidence="1">The sequence shown here is derived from an EMBL/GenBank/DDBJ whole genome shotgun (WGS) entry which is preliminary data.</text>
</comment>
<organism evidence="1 2">
    <name type="scientific">Nibribacter koreensis</name>
    <dbReference type="NCBI Taxonomy" id="1084519"/>
    <lineage>
        <taxon>Bacteria</taxon>
        <taxon>Pseudomonadati</taxon>
        <taxon>Bacteroidota</taxon>
        <taxon>Cytophagia</taxon>
        <taxon>Cytophagales</taxon>
        <taxon>Hymenobacteraceae</taxon>
        <taxon>Nibribacter</taxon>
    </lineage>
</organism>
<protein>
    <submittedName>
        <fullName evidence="1">Uncharacterized protein</fullName>
    </submittedName>
</protein>
<dbReference type="EMBL" id="BAABGX010000002">
    <property type="protein sequence ID" value="GAA4303153.1"/>
    <property type="molecule type" value="Genomic_DNA"/>
</dbReference>
<evidence type="ECO:0000313" key="1">
    <source>
        <dbReference type="EMBL" id="GAA4303153.1"/>
    </source>
</evidence>
<sequence length="106" mass="11991">MAPEGGAFSPWRTMYTVVSDGLVLLAEVAVWVEQLISNPRHSIKAPKVRKEKVCLFIVFRFVIGKIQESHRFNSTAPSKSAESKLFLYHQTMVSDIDLVDLAYIHV</sequence>
<keyword evidence="2" id="KW-1185">Reference proteome</keyword>